<gene>
    <name evidence="1" type="ORF">D1Y85_22125</name>
</gene>
<proteinExistence type="predicted"/>
<name>A0A3N6N050_9BURK</name>
<dbReference type="InterPro" id="IPR042070">
    <property type="entry name" value="PucR_C-HTH_sf"/>
</dbReference>
<dbReference type="RefSeq" id="WP_124153216.1">
    <property type="nucleotide sequence ID" value="NZ_RQIS01000019.1"/>
</dbReference>
<comment type="caution">
    <text evidence="1">The sequence shown here is derived from an EMBL/GenBank/DDBJ whole genome shotgun (WGS) entry which is preliminary data.</text>
</comment>
<dbReference type="Proteomes" id="UP000272778">
    <property type="component" value="Unassembled WGS sequence"/>
</dbReference>
<dbReference type="AlphaFoldDB" id="A0A3N6N050"/>
<dbReference type="Gene3D" id="1.10.10.2840">
    <property type="entry name" value="PucR C-terminal helix-turn-helix domain"/>
    <property type="match status" value="1"/>
</dbReference>
<evidence type="ECO:0000313" key="2">
    <source>
        <dbReference type="Proteomes" id="UP000272778"/>
    </source>
</evidence>
<reference evidence="1 2" key="1">
    <citation type="submission" date="2018-11" db="EMBL/GenBank/DDBJ databases">
        <title>Paraburkholderia sp. DHOA04, isolated from soil.</title>
        <authorList>
            <person name="Gao Z.-H."/>
            <person name="Qiu L.-H."/>
            <person name="Fu J.-C."/>
        </authorList>
    </citation>
    <scope>NUCLEOTIDE SEQUENCE [LARGE SCALE GENOMIC DNA]</scope>
    <source>
        <strain evidence="1 2">DHOA04</strain>
    </source>
</reference>
<keyword evidence="2" id="KW-1185">Reference proteome</keyword>
<evidence type="ECO:0000313" key="1">
    <source>
        <dbReference type="EMBL" id="RQH02182.1"/>
    </source>
</evidence>
<dbReference type="OrthoDB" id="3542865at2"/>
<sequence length="59" mass="7146">MLATIKRMYFRDNVPLREIARRMGLHHNTIRTRLRQPVAVEPEYPKRLRTHGPRRLRNG</sequence>
<accession>A0A3N6N050</accession>
<organism evidence="1 2">
    <name type="scientific">Paraburkholderia dinghuensis</name>
    <dbReference type="NCBI Taxonomy" id="2305225"/>
    <lineage>
        <taxon>Bacteria</taxon>
        <taxon>Pseudomonadati</taxon>
        <taxon>Pseudomonadota</taxon>
        <taxon>Betaproteobacteria</taxon>
        <taxon>Burkholderiales</taxon>
        <taxon>Burkholderiaceae</taxon>
        <taxon>Paraburkholderia</taxon>
    </lineage>
</organism>
<protein>
    <submittedName>
        <fullName evidence="1">Uncharacterized protein</fullName>
    </submittedName>
</protein>
<dbReference type="EMBL" id="RQIS01000019">
    <property type="protein sequence ID" value="RQH02182.1"/>
    <property type="molecule type" value="Genomic_DNA"/>
</dbReference>